<dbReference type="Proteomes" id="UP000317646">
    <property type="component" value="Unassembled WGS sequence"/>
</dbReference>
<sequence length="412" mass="43525">MNILLTSLQVPGAASGVRVHYERLGALLRAQGHQVTVVTQDDLTPWVRRAIGAVRRGLGLLGPLGQRVGLELGQVAEIFCAIDRGQRYDVVNAQDVASGWAARLALRDRVPVVVTGHYNDHPGEEVVIQLGMDPASMAARFEVRWYNFLLRRTRFFLGISEYALRLTQKFFPAGVRTAIAHNGVDMAAFAPPAAGAPAGGGPDLRALYPGRPIVLNIGQLEARKNQQYLVQVAAELRQLHPGCVTVLVGKGEDEPMLRALIAQHGLENDVVLLGYHTQIPALLHAADVYVHTAARENCPYAVIEALAAGCPVLALAAGGSPELLAATPEASIAQATPPAVVAAQLAGLLADPAALRSLQQRQYAYARPRFDVAAMVRATVAFYREAAGLAPAGAPGAPATPLPAAAVAAHSA</sequence>
<evidence type="ECO:0000313" key="3">
    <source>
        <dbReference type="EMBL" id="TPG65575.1"/>
    </source>
</evidence>
<name>A0A502GVB3_9BACT</name>
<comment type="caution">
    <text evidence="3">The sequence shown here is derived from an EMBL/GenBank/DDBJ whole genome shotgun (WGS) entry which is preliminary data.</text>
</comment>
<dbReference type="PANTHER" id="PTHR45947">
    <property type="entry name" value="SULFOQUINOVOSYL TRANSFERASE SQD2"/>
    <property type="match status" value="1"/>
</dbReference>
<dbReference type="EMBL" id="RCYZ01000005">
    <property type="protein sequence ID" value="TPG65575.1"/>
    <property type="molecule type" value="Genomic_DNA"/>
</dbReference>
<feature type="domain" description="Glycosyl transferase family 1" evidence="1">
    <location>
        <begin position="208"/>
        <end position="364"/>
    </location>
</feature>
<dbReference type="Pfam" id="PF00534">
    <property type="entry name" value="Glycos_transf_1"/>
    <property type="match status" value="1"/>
</dbReference>
<proteinExistence type="predicted"/>
<evidence type="ECO:0000259" key="2">
    <source>
        <dbReference type="Pfam" id="PF13439"/>
    </source>
</evidence>
<gene>
    <name evidence="3" type="ORF">EAH73_14050</name>
</gene>
<evidence type="ECO:0000259" key="1">
    <source>
        <dbReference type="Pfam" id="PF00534"/>
    </source>
</evidence>
<feature type="domain" description="Glycosyltransferase subfamily 4-like N-terminal" evidence="2">
    <location>
        <begin position="15"/>
        <end position="186"/>
    </location>
</feature>
<dbReference type="Gene3D" id="3.40.50.2000">
    <property type="entry name" value="Glycogen Phosphorylase B"/>
    <property type="match status" value="2"/>
</dbReference>
<dbReference type="AlphaFoldDB" id="A0A502GVB3"/>
<dbReference type="CDD" id="cd03801">
    <property type="entry name" value="GT4_PimA-like"/>
    <property type="match status" value="1"/>
</dbReference>
<protein>
    <submittedName>
        <fullName evidence="3">Glycosyltransferase family 1 protein</fullName>
    </submittedName>
</protein>
<dbReference type="SUPFAM" id="SSF53756">
    <property type="entry name" value="UDP-Glycosyltransferase/glycogen phosphorylase"/>
    <property type="match status" value="1"/>
</dbReference>
<dbReference type="PANTHER" id="PTHR45947:SF3">
    <property type="entry name" value="SULFOQUINOVOSYL TRANSFERASE SQD2"/>
    <property type="match status" value="1"/>
</dbReference>
<dbReference type="GO" id="GO:0016758">
    <property type="term" value="F:hexosyltransferase activity"/>
    <property type="evidence" value="ECO:0007669"/>
    <property type="project" value="TreeGrafter"/>
</dbReference>
<evidence type="ECO:0000313" key="4">
    <source>
        <dbReference type="Proteomes" id="UP000317646"/>
    </source>
</evidence>
<reference evidence="3 4" key="1">
    <citation type="journal article" date="2019" name="Environ. Microbiol.">
        <title>Species interactions and distinct microbial communities in high Arctic permafrost affected cryosols are associated with the CH4 and CO2 gas fluxes.</title>
        <authorList>
            <person name="Altshuler I."/>
            <person name="Hamel J."/>
            <person name="Turney S."/>
            <person name="Magnuson E."/>
            <person name="Levesque R."/>
            <person name="Greer C."/>
            <person name="Whyte L.G."/>
        </authorList>
    </citation>
    <scope>NUCLEOTIDE SEQUENCE [LARGE SCALE GENOMIC DNA]</scope>
    <source>
        <strain evidence="3 4">S9.2P</strain>
    </source>
</reference>
<keyword evidence="4" id="KW-1185">Reference proteome</keyword>
<organism evidence="3 4">
    <name type="scientific">Hymenobacter nivis</name>
    <dbReference type="NCBI Taxonomy" id="1850093"/>
    <lineage>
        <taxon>Bacteria</taxon>
        <taxon>Pseudomonadati</taxon>
        <taxon>Bacteroidota</taxon>
        <taxon>Cytophagia</taxon>
        <taxon>Cytophagales</taxon>
        <taxon>Hymenobacteraceae</taxon>
        <taxon>Hymenobacter</taxon>
    </lineage>
</organism>
<accession>A0A502GVB3</accession>
<keyword evidence="3" id="KW-0808">Transferase</keyword>
<dbReference type="RefSeq" id="WP_140467593.1">
    <property type="nucleotide sequence ID" value="NZ_RCYZ01000005.1"/>
</dbReference>
<dbReference type="InterPro" id="IPR050194">
    <property type="entry name" value="Glycosyltransferase_grp1"/>
</dbReference>
<dbReference type="InterPro" id="IPR028098">
    <property type="entry name" value="Glyco_trans_4-like_N"/>
</dbReference>
<dbReference type="Pfam" id="PF13439">
    <property type="entry name" value="Glyco_transf_4"/>
    <property type="match status" value="1"/>
</dbReference>
<dbReference type="OrthoDB" id="9815550at2"/>
<dbReference type="InterPro" id="IPR001296">
    <property type="entry name" value="Glyco_trans_1"/>
</dbReference>